<protein>
    <recommendedName>
        <fullName evidence="4">DUF3558 domain-containing protein</fullName>
    </recommendedName>
</protein>
<evidence type="ECO:0008006" key="4">
    <source>
        <dbReference type="Google" id="ProtNLM"/>
    </source>
</evidence>
<keyword evidence="1" id="KW-0732">Signal</keyword>
<feature type="signal peptide" evidence="1">
    <location>
        <begin position="1"/>
        <end position="20"/>
    </location>
</feature>
<reference evidence="2 3" key="1">
    <citation type="submission" date="2018-01" db="EMBL/GenBank/DDBJ databases">
        <title>Draft genome Sequence of streptomyces globosus LZH-48.</title>
        <authorList>
            <person name="Ran K."/>
            <person name="Li Z."/>
            <person name="Wei S."/>
            <person name="Dong R."/>
        </authorList>
    </citation>
    <scope>NUCLEOTIDE SEQUENCE [LARGE SCALE GENOMIC DNA]</scope>
    <source>
        <strain evidence="2 3">LZH-48</strain>
    </source>
</reference>
<keyword evidence="3" id="KW-1185">Reference proteome</keyword>
<gene>
    <name evidence="2" type="ORF">C0216_02370</name>
</gene>
<dbReference type="KEGG" id="sgz:C0216_02370"/>
<feature type="chain" id="PRO_5039714679" description="DUF3558 domain-containing protein" evidence="1">
    <location>
        <begin position="21"/>
        <end position="176"/>
    </location>
</feature>
<evidence type="ECO:0000313" key="3">
    <source>
        <dbReference type="Proteomes" id="UP000252004"/>
    </source>
</evidence>
<sequence length="176" mass="18773">MRRALTAVTAGGALVLSLTACDTADEAIPETICGTPVSPDLSGPLLRPHGKIAEGNRVDRQKARTAPCVVTVDDKRALNFRFAFHDGPPGDLMAYSRESTVIGLTEPARVDLGFEDSVLGNEGATATARCKTVTGDHFTLTVQVERANKLKQDLRPAVEAFMRAYMAETLKTLGCG</sequence>
<name>A0A344TUW4_9ACTN</name>
<dbReference type="AlphaFoldDB" id="A0A344TUW4"/>
<evidence type="ECO:0000313" key="2">
    <source>
        <dbReference type="EMBL" id="AXE22435.1"/>
    </source>
</evidence>
<dbReference type="EMBL" id="CP030862">
    <property type="protein sequence ID" value="AXE22435.1"/>
    <property type="molecule type" value="Genomic_DNA"/>
</dbReference>
<dbReference type="OrthoDB" id="4233809at2"/>
<proteinExistence type="predicted"/>
<dbReference type="Proteomes" id="UP000252004">
    <property type="component" value="Chromosome"/>
</dbReference>
<dbReference type="PROSITE" id="PS51257">
    <property type="entry name" value="PROKAR_LIPOPROTEIN"/>
    <property type="match status" value="1"/>
</dbReference>
<evidence type="ECO:0000256" key="1">
    <source>
        <dbReference type="SAM" id="SignalP"/>
    </source>
</evidence>
<accession>A0A344TUW4</accession>
<organism evidence="2 3">
    <name type="scientific">Streptomyces globosus</name>
    <dbReference type="NCBI Taxonomy" id="68209"/>
    <lineage>
        <taxon>Bacteria</taxon>
        <taxon>Bacillati</taxon>
        <taxon>Actinomycetota</taxon>
        <taxon>Actinomycetes</taxon>
        <taxon>Kitasatosporales</taxon>
        <taxon>Streptomycetaceae</taxon>
        <taxon>Streptomyces</taxon>
    </lineage>
</organism>